<evidence type="ECO:0000256" key="5">
    <source>
        <dbReference type="ARBA" id="ARBA00022840"/>
    </source>
</evidence>
<keyword evidence="3 9" id="KW-0812">Transmembrane</keyword>
<dbReference type="PANTHER" id="PTHR43294:SF21">
    <property type="entry name" value="CATION TRANSPORTING ATPASE"/>
    <property type="match status" value="1"/>
</dbReference>
<dbReference type="InterPro" id="IPR008250">
    <property type="entry name" value="ATPase_P-typ_transduc_dom_A_sf"/>
</dbReference>
<evidence type="ECO:0000256" key="4">
    <source>
        <dbReference type="ARBA" id="ARBA00022741"/>
    </source>
</evidence>
<feature type="transmembrane region" description="Helical" evidence="9">
    <location>
        <begin position="82"/>
        <end position="104"/>
    </location>
</feature>
<dbReference type="SUPFAM" id="SSF81665">
    <property type="entry name" value="Calcium ATPase, transmembrane domain M"/>
    <property type="match status" value="1"/>
</dbReference>
<dbReference type="AlphaFoldDB" id="A0A4P9WBP8"/>
<dbReference type="SUPFAM" id="SSF81660">
    <property type="entry name" value="Metal cation-transporting ATPase, ATP-binding domain N"/>
    <property type="match status" value="1"/>
</dbReference>
<dbReference type="PROSITE" id="PS00154">
    <property type="entry name" value="ATPASE_E1_E2"/>
    <property type="match status" value="1"/>
</dbReference>
<dbReference type="NCBIfam" id="TIGR01494">
    <property type="entry name" value="ATPase_P-type"/>
    <property type="match status" value="2"/>
</dbReference>
<dbReference type="GO" id="GO:0036376">
    <property type="term" value="P:sodium ion export across plasma membrane"/>
    <property type="evidence" value="ECO:0007669"/>
    <property type="project" value="TreeGrafter"/>
</dbReference>
<evidence type="ECO:0000256" key="8">
    <source>
        <dbReference type="ARBA" id="ARBA00023136"/>
    </source>
</evidence>
<keyword evidence="5" id="KW-0067">ATP-binding</keyword>
<dbReference type="Gene3D" id="2.70.150.10">
    <property type="entry name" value="Calcium-transporting ATPase, cytoplasmic transduction domain A"/>
    <property type="match status" value="1"/>
</dbReference>
<evidence type="ECO:0000256" key="1">
    <source>
        <dbReference type="ARBA" id="ARBA00004651"/>
    </source>
</evidence>
<dbReference type="InterPro" id="IPR023214">
    <property type="entry name" value="HAD_sf"/>
</dbReference>
<dbReference type="Pfam" id="PF00122">
    <property type="entry name" value="E1-E2_ATPase"/>
    <property type="match status" value="1"/>
</dbReference>
<proteinExistence type="predicted"/>
<keyword evidence="7 9" id="KW-1133">Transmembrane helix</keyword>
<feature type="non-terminal residue" evidence="11">
    <location>
        <position position="1"/>
    </location>
</feature>
<dbReference type="SFLD" id="SFLDS00003">
    <property type="entry name" value="Haloacid_Dehalogenase"/>
    <property type="match status" value="1"/>
</dbReference>
<dbReference type="Proteomes" id="UP000269721">
    <property type="component" value="Unassembled WGS sequence"/>
</dbReference>
<evidence type="ECO:0000256" key="2">
    <source>
        <dbReference type="ARBA" id="ARBA00022475"/>
    </source>
</evidence>
<keyword evidence="8 9" id="KW-0472">Membrane</keyword>
<dbReference type="SUPFAM" id="SSF81653">
    <property type="entry name" value="Calcium ATPase, transduction domain A"/>
    <property type="match status" value="1"/>
</dbReference>
<dbReference type="PANTHER" id="PTHR43294">
    <property type="entry name" value="SODIUM/POTASSIUM-TRANSPORTING ATPASE SUBUNIT ALPHA"/>
    <property type="match status" value="1"/>
</dbReference>
<dbReference type="GO" id="GO:0005524">
    <property type="term" value="F:ATP binding"/>
    <property type="evidence" value="ECO:0007669"/>
    <property type="project" value="UniProtKB-KW"/>
</dbReference>
<dbReference type="PRINTS" id="PR00119">
    <property type="entry name" value="CATATPASE"/>
</dbReference>
<dbReference type="InterPro" id="IPR050510">
    <property type="entry name" value="Cation_transp_ATPase_P-type"/>
</dbReference>
<dbReference type="Gene3D" id="3.40.1110.10">
    <property type="entry name" value="Calcium-transporting ATPase, cytoplasmic domain N"/>
    <property type="match status" value="1"/>
</dbReference>
<keyword evidence="12" id="KW-1185">Reference proteome</keyword>
<dbReference type="GO" id="GO:0016887">
    <property type="term" value="F:ATP hydrolysis activity"/>
    <property type="evidence" value="ECO:0007669"/>
    <property type="project" value="InterPro"/>
</dbReference>
<dbReference type="InterPro" id="IPR004014">
    <property type="entry name" value="ATPase_P-typ_cation-transptr_N"/>
</dbReference>
<dbReference type="SUPFAM" id="SSF56784">
    <property type="entry name" value="HAD-like"/>
    <property type="match status" value="1"/>
</dbReference>
<dbReference type="InterPro" id="IPR023299">
    <property type="entry name" value="ATPase_P-typ_cyto_dom_N"/>
</dbReference>
<protein>
    <submittedName>
        <fullName evidence="11">Calcium ATPase</fullName>
    </submittedName>
</protein>
<dbReference type="GO" id="GO:1990573">
    <property type="term" value="P:potassium ion import across plasma membrane"/>
    <property type="evidence" value="ECO:0007669"/>
    <property type="project" value="TreeGrafter"/>
</dbReference>
<keyword evidence="6" id="KW-1278">Translocase</keyword>
<evidence type="ECO:0000256" key="7">
    <source>
        <dbReference type="ARBA" id="ARBA00022989"/>
    </source>
</evidence>
<dbReference type="GO" id="GO:0030007">
    <property type="term" value="P:intracellular potassium ion homeostasis"/>
    <property type="evidence" value="ECO:0007669"/>
    <property type="project" value="TreeGrafter"/>
</dbReference>
<gene>
    <name evidence="11" type="ORF">BDK51DRAFT_17483</name>
</gene>
<dbReference type="GO" id="GO:0006883">
    <property type="term" value="P:intracellular sodium ion homeostasis"/>
    <property type="evidence" value="ECO:0007669"/>
    <property type="project" value="TreeGrafter"/>
</dbReference>
<dbReference type="FunFam" id="3.40.50.1000:FF:000083">
    <property type="entry name" value="Sodium/potassium-transporting ATPase subunit alpha"/>
    <property type="match status" value="1"/>
</dbReference>
<reference evidence="12" key="1">
    <citation type="journal article" date="2018" name="Nat. Microbiol.">
        <title>Leveraging single-cell genomics to expand the fungal tree of life.</title>
        <authorList>
            <person name="Ahrendt S.R."/>
            <person name="Quandt C.A."/>
            <person name="Ciobanu D."/>
            <person name="Clum A."/>
            <person name="Salamov A."/>
            <person name="Andreopoulos B."/>
            <person name="Cheng J.F."/>
            <person name="Woyke T."/>
            <person name="Pelin A."/>
            <person name="Henrissat B."/>
            <person name="Reynolds N.K."/>
            <person name="Benny G.L."/>
            <person name="Smith M.E."/>
            <person name="James T.Y."/>
            <person name="Grigoriev I.V."/>
        </authorList>
    </citation>
    <scope>NUCLEOTIDE SEQUENCE [LARGE SCALE GENOMIC DNA]</scope>
</reference>
<dbReference type="GO" id="GO:0005391">
    <property type="term" value="F:P-type sodium:potassium-exchanging transporter activity"/>
    <property type="evidence" value="ECO:0007669"/>
    <property type="project" value="TreeGrafter"/>
</dbReference>
<evidence type="ECO:0000259" key="10">
    <source>
        <dbReference type="SMART" id="SM00831"/>
    </source>
</evidence>
<dbReference type="PRINTS" id="PR00121">
    <property type="entry name" value="NAKATPASE"/>
</dbReference>
<dbReference type="SMART" id="SM00831">
    <property type="entry name" value="Cation_ATPase_N"/>
    <property type="match status" value="1"/>
</dbReference>
<dbReference type="InterPro" id="IPR023298">
    <property type="entry name" value="ATPase_P-typ_TM_dom_sf"/>
</dbReference>
<dbReference type="InterPro" id="IPR018303">
    <property type="entry name" value="ATPase_P-typ_P_site"/>
</dbReference>
<keyword evidence="4" id="KW-0547">Nucleotide-binding</keyword>
<evidence type="ECO:0000256" key="6">
    <source>
        <dbReference type="ARBA" id="ARBA00022967"/>
    </source>
</evidence>
<comment type="subcellular location">
    <subcellularLocation>
        <location evidence="1">Cell membrane</location>
        <topology evidence="1">Multi-pass membrane protein</topology>
    </subcellularLocation>
</comment>
<dbReference type="GO" id="GO:0005886">
    <property type="term" value="C:plasma membrane"/>
    <property type="evidence" value="ECO:0007669"/>
    <property type="project" value="UniProtKB-SubCell"/>
</dbReference>
<accession>A0A4P9WBP8</accession>
<dbReference type="OrthoDB" id="158672at2759"/>
<dbReference type="Pfam" id="PF08282">
    <property type="entry name" value="Hydrolase_3"/>
    <property type="match status" value="1"/>
</dbReference>
<sequence>RYRTLFVHVDRVHTDVKAKEKEKVHPAEALRNIDVHFLRAEDVFTRYSTHPTLGLESAALERRKKGPKNVISPPPNHYFRKIVTYIFGGFNFLLWIAFILTMISWKPLGEPDPQSIDLGVALVLLVVIFISSAFYAIIDFNASRIMASIHGIVADKATVIRNGVTQVIPASEVVVGDLVSLSPGQLVPADIRLVGISADLKFDRSCLTGESEPVPGSITPTEQNPLETRNIALSATFVIRGTALGVCFGIGDESIMGHIVKLSGTQKTKLTTIQNELNRFIIIISAVAMTLFCAAQAAYGLWLKKDHAGYETSSQAIINAIGCLTAFVPEGLPVCVALSLFIIAKRMHKRKVLVKNLANIESLGCMSILCSDKTGTLTLGRMNVQTVGFLNGTLDVDQRATTVAFKQPAAIELQTVAHLCNGASFIDTPENHYIPISERGVRGDSTDSAVLRFAETLSAGSVFHAANDELFRLPFKAKNKWMLTITRDKAMGVTTMYVKGAPDVLLAKCASVIRADGSVAPLDKAALHEMVQMQEQWASQGLRVLAFCKRNVDDVLLPYHRASEMKERVCAEMTGFTLVGLCGIRDPIRADVIPTVATMRRAGIRVFMVTGDYKHTAIAIAQQAGIITTNSIDTLSVMRTRWDAFARFATAAPPDAKPSDADSIHALVVEGSEIGGITPEEWNVVAGHYKEIVFARTTPEQKLLIVEELKARGDNTVAVTGDGVNDAPALKAADIGIAMGAGSDVAKEAASIILLDDDFASIPVAIENGRLLFDNLKKVLLFLMPIGSYTESMAAYATQLLG</sequence>
<dbReference type="Gene3D" id="1.20.1110.10">
    <property type="entry name" value="Calcium-transporting ATPase, transmembrane domain"/>
    <property type="match status" value="1"/>
</dbReference>
<dbReference type="Gene3D" id="3.40.50.1000">
    <property type="entry name" value="HAD superfamily/HAD-like"/>
    <property type="match status" value="1"/>
</dbReference>
<evidence type="ECO:0000313" key="11">
    <source>
        <dbReference type="EMBL" id="RKO88983.1"/>
    </source>
</evidence>
<dbReference type="InterPro" id="IPR001757">
    <property type="entry name" value="P_typ_ATPase"/>
</dbReference>
<dbReference type="InterPro" id="IPR059000">
    <property type="entry name" value="ATPase_P-type_domA"/>
</dbReference>
<dbReference type="InterPro" id="IPR044492">
    <property type="entry name" value="P_typ_ATPase_HD_dom"/>
</dbReference>
<feature type="transmembrane region" description="Helical" evidence="9">
    <location>
        <begin position="280"/>
        <end position="302"/>
    </location>
</feature>
<feature type="domain" description="Cation-transporting P-type ATPase N-terminal" evidence="10">
    <location>
        <begin position="34"/>
        <end position="106"/>
    </location>
</feature>
<dbReference type="SFLD" id="SFLDF00027">
    <property type="entry name" value="p-type_atpase"/>
    <property type="match status" value="1"/>
</dbReference>
<feature type="transmembrane region" description="Helical" evidence="9">
    <location>
        <begin position="116"/>
        <end position="138"/>
    </location>
</feature>
<dbReference type="InterPro" id="IPR036412">
    <property type="entry name" value="HAD-like_sf"/>
</dbReference>
<evidence type="ECO:0000256" key="9">
    <source>
        <dbReference type="SAM" id="Phobius"/>
    </source>
</evidence>
<feature type="transmembrane region" description="Helical" evidence="9">
    <location>
        <begin position="317"/>
        <end position="343"/>
    </location>
</feature>
<dbReference type="SFLD" id="SFLDG00002">
    <property type="entry name" value="C1.7:_P-type_atpase_like"/>
    <property type="match status" value="1"/>
</dbReference>
<name>A0A4P9WBP8_9FUNG</name>
<evidence type="ECO:0000313" key="12">
    <source>
        <dbReference type="Proteomes" id="UP000269721"/>
    </source>
</evidence>
<dbReference type="EMBL" id="KZ996362">
    <property type="protein sequence ID" value="RKO88983.1"/>
    <property type="molecule type" value="Genomic_DNA"/>
</dbReference>
<keyword evidence="2" id="KW-1003">Cell membrane</keyword>
<evidence type="ECO:0000256" key="3">
    <source>
        <dbReference type="ARBA" id="ARBA00022692"/>
    </source>
</evidence>
<dbReference type="Pfam" id="PF13246">
    <property type="entry name" value="Cation_ATPase"/>
    <property type="match status" value="1"/>
</dbReference>
<dbReference type="GO" id="GO:1902600">
    <property type="term" value="P:proton transmembrane transport"/>
    <property type="evidence" value="ECO:0007669"/>
    <property type="project" value="TreeGrafter"/>
</dbReference>
<organism evidence="11 12">
    <name type="scientific">Blyttiomyces helicus</name>
    <dbReference type="NCBI Taxonomy" id="388810"/>
    <lineage>
        <taxon>Eukaryota</taxon>
        <taxon>Fungi</taxon>
        <taxon>Fungi incertae sedis</taxon>
        <taxon>Chytridiomycota</taxon>
        <taxon>Chytridiomycota incertae sedis</taxon>
        <taxon>Chytridiomycetes</taxon>
        <taxon>Chytridiomycetes incertae sedis</taxon>
        <taxon>Blyttiomyces</taxon>
    </lineage>
</organism>